<gene>
    <name evidence="1" type="ORF">DSM104443_00303</name>
</gene>
<accession>A0A6M4GQD0</accession>
<name>A0A6M4GQD0_9PROT</name>
<proteinExistence type="predicted"/>
<keyword evidence="2" id="KW-1185">Reference proteome</keyword>
<evidence type="ECO:0000313" key="2">
    <source>
        <dbReference type="Proteomes" id="UP000501534"/>
    </source>
</evidence>
<dbReference type="Proteomes" id="UP000501534">
    <property type="component" value="Chromosome"/>
</dbReference>
<sequence>MAEKPEPEELSFATPAELRRWFAKHHQRKRELILIYHKVGCGIASVTWPESVDEALCHGWIDGVRRNVDAVRYSIRFTPRRVDSKWSAINLKRIEALREAGRMKAAGLAVYDARKDKASTGYTYVRRDGQLSDEQLAKVRKNRKAWAFFEARAPSYKRLMAYWITSAKQEETRERRLAKLIAACAAGKIL</sequence>
<dbReference type="Pfam" id="PF13376">
    <property type="entry name" value="OmdA"/>
    <property type="match status" value="1"/>
</dbReference>
<organism evidence="1 2">
    <name type="scientific">Usitatibacter rugosus</name>
    <dbReference type="NCBI Taxonomy" id="2732067"/>
    <lineage>
        <taxon>Bacteria</taxon>
        <taxon>Pseudomonadati</taxon>
        <taxon>Pseudomonadota</taxon>
        <taxon>Betaproteobacteria</taxon>
        <taxon>Nitrosomonadales</taxon>
        <taxon>Usitatibacteraceae</taxon>
        <taxon>Usitatibacter</taxon>
    </lineage>
</organism>
<dbReference type="RefSeq" id="WP_212756888.1">
    <property type="nucleotide sequence ID" value="NZ_CP053069.1"/>
</dbReference>
<dbReference type="AlphaFoldDB" id="A0A6M4GQD0"/>
<evidence type="ECO:0008006" key="3">
    <source>
        <dbReference type="Google" id="ProtNLM"/>
    </source>
</evidence>
<reference evidence="1 2" key="1">
    <citation type="submission" date="2020-04" db="EMBL/GenBank/DDBJ databases">
        <title>Usitatibacter rugosus gen. nov., sp. nov. and Usitatibacter palustris sp. nov., novel members of Usitatibacteraceae fam. nov. within the order Nitrosomonadales isolated from soil.</title>
        <authorList>
            <person name="Huber K.J."/>
            <person name="Neumann-Schaal M."/>
            <person name="Geppert A."/>
            <person name="Luckner M."/>
            <person name="Wanner G."/>
            <person name="Overmann J."/>
        </authorList>
    </citation>
    <scope>NUCLEOTIDE SEQUENCE [LARGE SCALE GENOMIC DNA]</scope>
    <source>
        <strain evidence="1 2">0125_3</strain>
    </source>
</reference>
<dbReference type="KEGG" id="uru:DSM104443_00303"/>
<evidence type="ECO:0000313" key="1">
    <source>
        <dbReference type="EMBL" id="QJR09266.1"/>
    </source>
</evidence>
<dbReference type="EMBL" id="CP053069">
    <property type="protein sequence ID" value="QJR09266.1"/>
    <property type="molecule type" value="Genomic_DNA"/>
</dbReference>
<protein>
    <recommendedName>
        <fullName evidence="3">Bacteriocin-protection protein</fullName>
    </recommendedName>
</protein>